<feature type="domain" description="PKD" evidence="5">
    <location>
        <begin position="738"/>
        <end position="799"/>
    </location>
</feature>
<dbReference type="EMBL" id="CP009520">
    <property type="protein sequence ID" value="AKB43587.1"/>
    <property type="molecule type" value="Genomic_DNA"/>
</dbReference>
<evidence type="ECO:0000313" key="6">
    <source>
        <dbReference type="EMBL" id="AKB43587.1"/>
    </source>
</evidence>
<dbReference type="PROSITE" id="PS50093">
    <property type="entry name" value="PKD"/>
    <property type="match status" value="2"/>
</dbReference>
<dbReference type="Pfam" id="PF18911">
    <property type="entry name" value="PKD_4"/>
    <property type="match status" value="2"/>
</dbReference>
<dbReference type="InterPro" id="IPR022441">
    <property type="entry name" value="Para_beta_helix_rpt-2"/>
</dbReference>
<feature type="compositionally biased region" description="Polar residues" evidence="4">
    <location>
        <begin position="984"/>
        <end position="997"/>
    </location>
</feature>
<feature type="region of interest" description="Disordered" evidence="4">
    <location>
        <begin position="794"/>
        <end position="823"/>
    </location>
</feature>
<dbReference type="InterPro" id="IPR039448">
    <property type="entry name" value="Beta_helix"/>
</dbReference>
<dbReference type="SMART" id="SM00089">
    <property type="entry name" value="PKD"/>
    <property type="match status" value="2"/>
</dbReference>
<keyword evidence="7" id="KW-1185">Reference proteome</keyword>
<reference evidence="6 7" key="1">
    <citation type="submission" date="2014-07" db="EMBL/GenBank/DDBJ databases">
        <title>Methanogenic archaea and the global carbon cycle.</title>
        <authorList>
            <person name="Henriksen J.R."/>
            <person name="Luke J."/>
            <person name="Reinhart S."/>
            <person name="Benedict M.N."/>
            <person name="Youngblut N.D."/>
            <person name="Metcalf M.E."/>
            <person name="Whitaker R.J."/>
            <person name="Metcalf W.W."/>
        </authorList>
    </citation>
    <scope>NUCLEOTIDE SEQUENCE [LARGE SCALE GENOMIC DNA]</scope>
    <source>
        <strain evidence="6 7">Z-761</strain>
    </source>
</reference>
<dbReference type="SUPFAM" id="SSF51126">
    <property type="entry name" value="Pectin lyase-like"/>
    <property type="match status" value="3"/>
</dbReference>
<evidence type="ECO:0000256" key="2">
    <source>
        <dbReference type="ARBA" id="ARBA00022737"/>
    </source>
</evidence>
<dbReference type="SMART" id="SM00722">
    <property type="entry name" value="CASH"/>
    <property type="match status" value="3"/>
</dbReference>
<dbReference type="InterPro" id="IPR007742">
    <property type="entry name" value="NosD_dom"/>
</dbReference>
<accession>A0A0E3Q4R1</accession>
<dbReference type="InterPro" id="IPR022409">
    <property type="entry name" value="PKD/Chitinase_dom"/>
</dbReference>
<dbReference type="PATRIC" id="fig|1434123.4.peg.1569"/>
<dbReference type="Proteomes" id="UP000033096">
    <property type="component" value="Chromosome"/>
</dbReference>
<dbReference type="GeneID" id="24809738"/>
<dbReference type="InterPro" id="IPR051550">
    <property type="entry name" value="SCF-Subunits/Alg-Epimerases"/>
</dbReference>
<dbReference type="InterPro" id="IPR012334">
    <property type="entry name" value="Pectin_lyas_fold"/>
</dbReference>
<dbReference type="PANTHER" id="PTHR22990">
    <property type="entry name" value="F-BOX ONLY PROTEIN"/>
    <property type="match status" value="1"/>
</dbReference>
<dbReference type="RefSeq" id="WP_048119688.1">
    <property type="nucleotide sequence ID" value="NZ_CP009520.1"/>
</dbReference>
<dbReference type="InterPro" id="IPR011050">
    <property type="entry name" value="Pectin_lyase_fold/virulence"/>
</dbReference>
<dbReference type="HOGENOM" id="CLU_009318_4_0_2"/>
<keyword evidence="2" id="KW-0677">Repeat</keyword>
<dbReference type="STRING" id="1434123.MSVAZ_1318"/>
<feature type="region of interest" description="Disordered" evidence="4">
    <location>
        <begin position="981"/>
        <end position="1014"/>
    </location>
</feature>
<evidence type="ECO:0000256" key="1">
    <source>
        <dbReference type="ARBA" id="ARBA00004906"/>
    </source>
</evidence>
<gene>
    <name evidence="6" type="ORF">MSVAZ_1318</name>
</gene>
<dbReference type="InterPro" id="IPR026453">
    <property type="entry name" value="PGF_pre_PGF"/>
</dbReference>
<feature type="compositionally biased region" description="Low complexity" evidence="4">
    <location>
        <begin position="794"/>
        <end position="807"/>
    </location>
</feature>
<keyword evidence="3" id="KW-0833">Ubl conjugation pathway</keyword>
<name>A0A0E3Q4R1_9EURY</name>
<dbReference type="CDD" id="cd00146">
    <property type="entry name" value="PKD"/>
    <property type="match status" value="2"/>
</dbReference>
<feature type="compositionally biased region" description="Basic and acidic residues" evidence="4">
    <location>
        <begin position="1001"/>
        <end position="1011"/>
    </location>
</feature>
<evidence type="ECO:0000256" key="4">
    <source>
        <dbReference type="SAM" id="MobiDB-lite"/>
    </source>
</evidence>
<dbReference type="InterPro" id="IPR000601">
    <property type="entry name" value="PKD_dom"/>
</dbReference>
<dbReference type="Gene3D" id="2.160.20.10">
    <property type="entry name" value="Single-stranded right-handed beta-helix, Pectin lyase-like"/>
    <property type="match status" value="3"/>
</dbReference>
<evidence type="ECO:0000256" key="3">
    <source>
        <dbReference type="ARBA" id="ARBA00022786"/>
    </source>
</evidence>
<feature type="compositionally biased region" description="Gly residues" evidence="4">
    <location>
        <begin position="808"/>
        <end position="817"/>
    </location>
</feature>
<dbReference type="NCBIfam" id="TIGR04213">
    <property type="entry name" value="PGF_pre_PGF"/>
    <property type="match status" value="1"/>
</dbReference>
<dbReference type="InterPro" id="IPR035986">
    <property type="entry name" value="PKD_dom_sf"/>
</dbReference>
<organism evidence="6 7">
    <name type="scientific">Methanosarcina vacuolata Z-761</name>
    <dbReference type="NCBI Taxonomy" id="1434123"/>
    <lineage>
        <taxon>Archaea</taxon>
        <taxon>Methanobacteriati</taxon>
        <taxon>Methanobacteriota</taxon>
        <taxon>Stenosarchaea group</taxon>
        <taxon>Methanomicrobia</taxon>
        <taxon>Methanosarcinales</taxon>
        <taxon>Methanosarcinaceae</taxon>
        <taxon>Methanosarcina</taxon>
    </lineage>
</organism>
<dbReference type="InterPro" id="IPR013783">
    <property type="entry name" value="Ig-like_fold"/>
</dbReference>
<dbReference type="KEGG" id="mvc:MSVAZ_1318"/>
<dbReference type="SMART" id="SM00710">
    <property type="entry name" value="PbH1"/>
    <property type="match status" value="18"/>
</dbReference>
<proteinExistence type="predicted"/>
<dbReference type="PANTHER" id="PTHR22990:SF15">
    <property type="entry name" value="F-BOX ONLY PROTEIN 10"/>
    <property type="match status" value="1"/>
</dbReference>
<dbReference type="SUPFAM" id="SSF49299">
    <property type="entry name" value="PKD domain"/>
    <property type="match status" value="2"/>
</dbReference>
<dbReference type="InterPro" id="IPR006633">
    <property type="entry name" value="Carb-bd_sugar_hydrolysis-dom"/>
</dbReference>
<feature type="domain" description="PKD" evidence="5">
    <location>
        <begin position="654"/>
        <end position="709"/>
    </location>
</feature>
<protein>
    <submittedName>
        <fullName evidence="6">Cell surface protein</fullName>
    </submittedName>
</protein>
<comment type="pathway">
    <text evidence="1">Protein modification; protein ubiquitination.</text>
</comment>
<dbReference type="InterPro" id="IPR006626">
    <property type="entry name" value="PbH1"/>
</dbReference>
<dbReference type="AlphaFoldDB" id="A0A0E3Q4R1"/>
<dbReference type="Pfam" id="PF05048">
    <property type="entry name" value="NosD"/>
    <property type="match status" value="1"/>
</dbReference>
<dbReference type="NCBIfam" id="TIGR03804">
    <property type="entry name" value="para_beta_helix"/>
    <property type="match status" value="10"/>
</dbReference>
<evidence type="ECO:0000313" key="7">
    <source>
        <dbReference type="Proteomes" id="UP000033096"/>
    </source>
</evidence>
<dbReference type="Pfam" id="PF13229">
    <property type="entry name" value="Beta_helix"/>
    <property type="match status" value="1"/>
</dbReference>
<dbReference type="Gene3D" id="2.60.40.10">
    <property type="entry name" value="Immunoglobulins"/>
    <property type="match status" value="2"/>
</dbReference>
<sequence length="1038" mass="111803">MEGFEINRIKLLLLTFLILTLSSGIGAAAEIRVSSGGSIQAAVNTANSGDTIIVDPGTYNENIVITKSSNLKLMSASGNPDDTIIVSNDPTKNVISASARLNLIIKGFTISGATSEHSGIYLYSCNGCTIENNKFINNAMGVYIDSSMNTTIRNNSATRTSEAGKIGRSINVLKSELTTVENNTISNQNYSIYFDRSPSNTILRNSVSQCAEDAIVIEGSNNTVLESNTVSSNTKRGIYLKNSHKCNVKKNLVSSNGANGIDIEGSSGNNVLDNIITGNAKNTNIHGLFLNTCKSVTLQNNTISNCQYGVAMRYSEDNSLVKNDAYNNSIGFYVSYTSRRNTLSDNKANSNNNGIIIERGANNNVVDKNEINSNSASGLALDNAISNEITNNSASLNNRGIYLLSLSSKNSISGNKINSNKNDGIILQNASENDLTSNTVNSNARYGIYLTNSNNSNLISNTVQNNIRGISLSGSGHNEIFKNLATDCSESGLFLTNSTNNNLSRNIAYNNGEGISLDSSGNNEISANNVSSNGNGIYMCPRSYPNRVYNNYFNNINNANIRNNRSTWYIEKTPGKNIMSGPSLGGNFWGSPSLMGFSDTNSDADGDGIIDIPFVSGNVTDNYPLIRVILPVANFNVNSTKGFVPLAVEFTDLSQDATSISWDLDGDGVADNNNKRFVHVYETPGIYTVTLTASNKNDTSSKTVQITAEEFKILPIADFSINTTNGYAPLSVLFTDKSQNATSRNWDIGNDGTVESTDASFVYVFTNPGTYTVNLTSINVNGISSKITSITVTTEESSSSGGSSHHSSGGGGGGAGGSPEPQTNVQVKELSKAQVTNGKPVLFDFTKNATCVAYVSFDAKKTAGKITTIAEQLKVKSTLVSVLNSGEVYKYFNLWVGNSGFATEKNIENPVVCFKVEKSWLQDKKIDQSSITLNRYNDKKWSQLPVKLLKEDSKYLYFTAETPGFSFFAITGKAIEKVAEAKPSTDTSKLDQNSTASETEPEQKTEQEPGKNKTTSIPGFEALYVVACLVMAFLHRRK</sequence>
<evidence type="ECO:0000259" key="5">
    <source>
        <dbReference type="PROSITE" id="PS50093"/>
    </source>
</evidence>